<feature type="domain" description="Peptidase M16 N-terminal" evidence="1">
    <location>
        <begin position="10"/>
        <end position="55"/>
    </location>
</feature>
<dbReference type="EMBL" id="QSSX01000149">
    <property type="protein sequence ID" value="RGM12682.1"/>
    <property type="molecule type" value="Genomic_DNA"/>
</dbReference>
<reference evidence="2 3" key="1">
    <citation type="submission" date="2018-08" db="EMBL/GenBank/DDBJ databases">
        <title>A genome reference for cultivated species of the human gut microbiota.</title>
        <authorList>
            <person name="Zou Y."/>
            <person name="Xue W."/>
            <person name="Luo G."/>
        </authorList>
    </citation>
    <scope>NUCLEOTIDE SEQUENCE [LARGE SCALE GENOMIC DNA]</scope>
    <source>
        <strain evidence="2 3">TF01-20-2</strain>
    </source>
</reference>
<dbReference type="Gene3D" id="3.30.830.10">
    <property type="entry name" value="Metalloenzyme, LuxS/M16 peptidase-like"/>
    <property type="match status" value="1"/>
</dbReference>
<dbReference type="GO" id="GO:0046872">
    <property type="term" value="F:metal ion binding"/>
    <property type="evidence" value="ECO:0007669"/>
    <property type="project" value="InterPro"/>
</dbReference>
<dbReference type="Proteomes" id="UP000260808">
    <property type="component" value="Unassembled WGS sequence"/>
</dbReference>
<evidence type="ECO:0000259" key="1">
    <source>
        <dbReference type="Pfam" id="PF00675"/>
    </source>
</evidence>
<proteinExistence type="predicted"/>
<dbReference type="Pfam" id="PF00675">
    <property type="entry name" value="Peptidase_M16"/>
    <property type="match status" value="1"/>
</dbReference>
<dbReference type="InterPro" id="IPR011249">
    <property type="entry name" value="Metalloenz_LuxS/M16"/>
</dbReference>
<protein>
    <recommendedName>
        <fullName evidence="1">Peptidase M16 N-terminal domain-containing protein</fullName>
    </recommendedName>
</protein>
<organism evidence="2 3">
    <name type="scientific">Mediterraneibacter gnavus</name>
    <name type="common">Ruminococcus gnavus</name>
    <dbReference type="NCBI Taxonomy" id="33038"/>
    <lineage>
        <taxon>Bacteria</taxon>
        <taxon>Bacillati</taxon>
        <taxon>Bacillota</taxon>
        <taxon>Clostridia</taxon>
        <taxon>Lachnospirales</taxon>
        <taxon>Lachnospiraceae</taxon>
        <taxon>Mediterraneibacter</taxon>
    </lineage>
</organism>
<dbReference type="InterPro" id="IPR011765">
    <property type="entry name" value="Pept_M16_N"/>
</dbReference>
<evidence type="ECO:0000313" key="3">
    <source>
        <dbReference type="Proteomes" id="UP000260808"/>
    </source>
</evidence>
<dbReference type="AlphaFoldDB" id="A0A3E4UMW3"/>
<dbReference type="SUPFAM" id="SSF63411">
    <property type="entry name" value="LuxS/MPP-like metallohydrolase"/>
    <property type="match status" value="1"/>
</dbReference>
<comment type="caution">
    <text evidence="2">The sequence shown here is derived from an EMBL/GenBank/DDBJ whole genome shotgun (WGS) entry which is preliminary data.</text>
</comment>
<gene>
    <name evidence="2" type="ORF">DXC31_18995</name>
</gene>
<sequence length="77" mass="8835">MGIIQVKIYQQIQNSKNAEFNLVVFCGSKDEKSGQIGISHLLEHMNLAFAKQTSHWINVSGYTTYEYTQYCIKCKTL</sequence>
<name>A0A3E4UMW3_MEDGN</name>
<evidence type="ECO:0000313" key="2">
    <source>
        <dbReference type="EMBL" id="RGM12682.1"/>
    </source>
</evidence>
<accession>A0A3E4UMW3</accession>